<keyword evidence="5" id="KW-1185">Reference proteome</keyword>
<dbReference type="Gene3D" id="3.30.1490.20">
    <property type="entry name" value="ATP-grasp fold, A domain"/>
    <property type="match status" value="1"/>
</dbReference>
<dbReference type="InterPro" id="IPR003781">
    <property type="entry name" value="CoA-bd"/>
</dbReference>
<dbReference type="InterPro" id="IPR036291">
    <property type="entry name" value="NAD(P)-bd_dom_sf"/>
</dbReference>
<accession>A0ABX0V155</accession>
<organism evidence="4 5">
    <name type="scientific">Pseudochelatococcus lubricantis</name>
    <dbReference type="NCBI Taxonomy" id="1538102"/>
    <lineage>
        <taxon>Bacteria</taxon>
        <taxon>Pseudomonadati</taxon>
        <taxon>Pseudomonadota</taxon>
        <taxon>Alphaproteobacteria</taxon>
        <taxon>Hyphomicrobiales</taxon>
        <taxon>Chelatococcaceae</taxon>
        <taxon>Pseudochelatococcus</taxon>
    </lineage>
</organism>
<evidence type="ECO:0000256" key="2">
    <source>
        <dbReference type="PROSITE-ProRule" id="PRU00409"/>
    </source>
</evidence>
<keyword evidence="2" id="KW-0547">Nucleotide-binding</keyword>
<feature type="domain" description="ATP-grasp" evidence="3">
    <location>
        <begin position="491"/>
        <end position="527"/>
    </location>
</feature>
<name>A0ABX0V155_9HYPH</name>
<comment type="caution">
    <text evidence="4">The sequence shown here is derived from an EMBL/GenBank/DDBJ whole genome shotgun (WGS) entry which is preliminary data.</text>
</comment>
<dbReference type="EMBL" id="JAASQI010000006">
    <property type="protein sequence ID" value="NIJ58924.1"/>
    <property type="molecule type" value="Genomic_DNA"/>
</dbReference>
<evidence type="ECO:0000313" key="5">
    <source>
        <dbReference type="Proteomes" id="UP001429580"/>
    </source>
</evidence>
<dbReference type="SUPFAM" id="SSF51735">
    <property type="entry name" value="NAD(P)-binding Rossmann-fold domains"/>
    <property type="match status" value="1"/>
</dbReference>
<dbReference type="InterPro" id="IPR016102">
    <property type="entry name" value="Succinyl-CoA_synth-like"/>
</dbReference>
<keyword evidence="1" id="KW-0816">Tricarboxylic acid cycle</keyword>
<dbReference type="Gene3D" id="3.40.50.261">
    <property type="entry name" value="Succinyl-CoA synthetase domains"/>
    <property type="match status" value="2"/>
</dbReference>
<dbReference type="Pfam" id="PF13607">
    <property type="entry name" value="Succ_CoA_lig"/>
    <property type="match status" value="1"/>
</dbReference>
<dbReference type="InterPro" id="IPR032875">
    <property type="entry name" value="Succ_CoA_lig_flav_dom"/>
</dbReference>
<reference evidence="4 5" key="1">
    <citation type="submission" date="2020-03" db="EMBL/GenBank/DDBJ databases">
        <title>Genomic Encyclopedia of Type Strains, Phase IV (KMG-IV): sequencing the most valuable type-strain genomes for metagenomic binning, comparative biology and taxonomic classification.</title>
        <authorList>
            <person name="Goeker M."/>
        </authorList>
    </citation>
    <scope>NUCLEOTIDE SEQUENCE [LARGE SCALE GENOMIC DNA]</scope>
    <source>
        <strain evidence="4 5">DSM 103870</strain>
    </source>
</reference>
<proteinExistence type="predicted"/>
<dbReference type="SUPFAM" id="SSF52210">
    <property type="entry name" value="Succinyl-CoA synthetase domains"/>
    <property type="match status" value="2"/>
</dbReference>
<dbReference type="PANTHER" id="PTHR42793">
    <property type="entry name" value="COA BINDING DOMAIN CONTAINING PROTEIN"/>
    <property type="match status" value="1"/>
</dbReference>
<dbReference type="Proteomes" id="UP001429580">
    <property type="component" value="Unassembled WGS sequence"/>
</dbReference>
<protein>
    <submittedName>
        <fullName evidence="4">Acyl-CoA synthetase (NDP forming)</fullName>
    </submittedName>
</protein>
<dbReference type="PANTHER" id="PTHR42793:SF4">
    <property type="entry name" value="BLL6376 PROTEIN"/>
    <property type="match status" value="1"/>
</dbReference>
<dbReference type="Pfam" id="PF13549">
    <property type="entry name" value="ATP-grasp_5"/>
    <property type="match status" value="1"/>
</dbReference>
<dbReference type="InterPro" id="IPR011761">
    <property type="entry name" value="ATP-grasp"/>
</dbReference>
<dbReference type="PROSITE" id="PS50975">
    <property type="entry name" value="ATP_GRASP"/>
    <property type="match status" value="1"/>
</dbReference>
<keyword evidence="2" id="KW-0067">ATP-binding</keyword>
<dbReference type="InterPro" id="IPR013815">
    <property type="entry name" value="ATP_grasp_subdomain_1"/>
</dbReference>
<dbReference type="RefSeq" id="WP_166953770.1">
    <property type="nucleotide sequence ID" value="NZ_JAASQI010000006.1"/>
</dbReference>
<dbReference type="SMART" id="SM00881">
    <property type="entry name" value="CoA_binding"/>
    <property type="match status" value="1"/>
</dbReference>
<sequence length="699" mass="73077">MNAEIRRAGLDALFRPGSIAVIGASDDPRKIGGRPIRYMLEAKSAVKVYPVNPTRSQVQGLTAYPTAAAIPDQVDQAIIAVPARQAEAAVADACAAGVRSIVMFSAGFAEAGDEGAAAQTRIMKMIRDAGARMIGPNAMGSFNTVDRVFSTFSTAMDRGTPAVGRVGMVSQSGAVGSYLQNLVISRGMAISKFVATGNEADVQAAECLEWMAQDPDTDVLMLYMEGCRNGPALIGALRTARRMKKPVIVFKAGRTEAGQTVAASHTGALAGSVQVFDAVLREAGVYSCQTLTEMVDVTYACAQGRLPVDKTLAIVTVSGGVGVMSTDAAMEAGIALPPVSEATLAEIQKELPLAVGLNPVDTTAQTVGDRAMLTRAVERVLRDRPFGSAMLFFANAGRNARDMEILSGPLRALRAEFPETQLALCVQTTPEFRSQIEELGYLVFEDPVFCVKALAAAAELSAVRRRPLVTPQIEALAPVVLTSSPDEARSKELLAAAGLHFAQERVAANADEAAAAAEAMGYPVVLKVLSPQIAHKSEVGGVALNLADATAVRAAFDRVVSNAAAAAPAADIRGVTVAQMIRGGTQTIIGAHRDPTFGPVVMFGLGGIYTEVLKDTVLRTAPVTHEAALEMIRSIRAFAILDGARGQEKADLDAIAGAIVRVSQFIAAQGPEVESVEINPFIALPEGGVGVDALIQVKA</sequence>
<dbReference type="Gene3D" id="3.30.470.20">
    <property type="entry name" value="ATP-grasp fold, B domain"/>
    <property type="match status" value="1"/>
</dbReference>
<dbReference type="Pfam" id="PF13380">
    <property type="entry name" value="CoA_binding_2"/>
    <property type="match status" value="1"/>
</dbReference>
<evidence type="ECO:0000256" key="1">
    <source>
        <dbReference type="ARBA" id="ARBA00022532"/>
    </source>
</evidence>
<evidence type="ECO:0000259" key="3">
    <source>
        <dbReference type="PROSITE" id="PS50975"/>
    </source>
</evidence>
<dbReference type="SUPFAM" id="SSF56059">
    <property type="entry name" value="Glutathione synthetase ATP-binding domain-like"/>
    <property type="match status" value="1"/>
</dbReference>
<dbReference type="Gene3D" id="3.40.50.720">
    <property type="entry name" value="NAD(P)-binding Rossmann-like Domain"/>
    <property type="match status" value="1"/>
</dbReference>
<gene>
    <name evidence="4" type="ORF">FHS82_002779</name>
</gene>
<evidence type="ECO:0000313" key="4">
    <source>
        <dbReference type="EMBL" id="NIJ58924.1"/>
    </source>
</evidence>